<feature type="region of interest" description="Disordered" evidence="1">
    <location>
        <begin position="81"/>
        <end position="105"/>
    </location>
</feature>
<comment type="caution">
    <text evidence="2">The sequence shown here is derived from an EMBL/GenBank/DDBJ whole genome shotgun (WGS) entry which is preliminary data.</text>
</comment>
<dbReference type="PANTHER" id="PTHR45673">
    <property type="entry name" value="SERINE/THREONINE-PROTEIN PHOSPHATASE 2B CATALYTIC SUBUNIT 1-RELATED"/>
    <property type="match status" value="1"/>
</dbReference>
<reference evidence="2 3" key="1">
    <citation type="submission" date="2016-04" db="EMBL/GenBank/DDBJ databases">
        <title>The genome of Intoshia linei affirms orthonectids as highly simplified spiralians.</title>
        <authorList>
            <person name="Mikhailov K.V."/>
            <person name="Slusarev G.S."/>
            <person name="Nikitin M.A."/>
            <person name="Logacheva M.D."/>
            <person name="Penin A."/>
            <person name="Aleoshin V."/>
            <person name="Panchin Y.V."/>
        </authorList>
    </citation>
    <scope>NUCLEOTIDE SEQUENCE [LARGE SCALE GENOMIC DNA]</scope>
    <source>
        <strain evidence="2">Intl2013</strain>
        <tissue evidence="2">Whole animal</tissue>
    </source>
</reference>
<accession>A0A177B3G7</accession>
<keyword evidence="3" id="KW-1185">Reference proteome</keyword>
<evidence type="ECO:0000313" key="3">
    <source>
        <dbReference type="Proteomes" id="UP000078046"/>
    </source>
</evidence>
<proteinExistence type="predicted"/>
<dbReference type="InterPro" id="IPR029052">
    <property type="entry name" value="Metallo-depent_PP-like"/>
</dbReference>
<dbReference type="Proteomes" id="UP000078046">
    <property type="component" value="Unassembled WGS sequence"/>
</dbReference>
<dbReference type="SUPFAM" id="SSF56300">
    <property type="entry name" value="Metallo-dependent phosphatases"/>
    <property type="match status" value="1"/>
</dbReference>
<dbReference type="GO" id="GO:0097720">
    <property type="term" value="P:calcineurin-mediated signaling"/>
    <property type="evidence" value="ECO:0007669"/>
    <property type="project" value="InterPro"/>
</dbReference>
<protein>
    <submittedName>
        <fullName evidence="2">Uncharacterized protein</fullName>
    </submittedName>
</protein>
<dbReference type="GO" id="GO:0033192">
    <property type="term" value="F:calmodulin-dependent protein phosphatase activity"/>
    <property type="evidence" value="ECO:0007669"/>
    <property type="project" value="InterPro"/>
</dbReference>
<dbReference type="AlphaFoldDB" id="A0A177B3G7"/>
<evidence type="ECO:0000256" key="1">
    <source>
        <dbReference type="SAM" id="MobiDB-lite"/>
    </source>
</evidence>
<gene>
    <name evidence="2" type="ORF">A3Q56_04090</name>
</gene>
<name>A0A177B3G7_9BILA</name>
<evidence type="ECO:0000313" key="2">
    <source>
        <dbReference type="EMBL" id="OAF68153.1"/>
    </source>
</evidence>
<dbReference type="InterPro" id="IPR043360">
    <property type="entry name" value="PP2B"/>
</dbReference>
<organism evidence="2 3">
    <name type="scientific">Intoshia linei</name>
    <dbReference type="NCBI Taxonomy" id="1819745"/>
    <lineage>
        <taxon>Eukaryota</taxon>
        <taxon>Metazoa</taxon>
        <taxon>Spiralia</taxon>
        <taxon>Lophotrochozoa</taxon>
        <taxon>Mesozoa</taxon>
        <taxon>Orthonectida</taxon>
        <taxon>Rhopaluridae</taxon>
        <taxon>Intoshia</taxon>
    </lineage>
</organism>
<dbReference type="EMBL" id="LWCA01000504">
    <property type="protein sequence ID" value="OAF68153.1"/>
    <property type="molecule type" value="Genomic_DNA"/>
</dbReference>
<sequence length="105" mass="11559">MIIKARKDIIRNKIRAIGKMARSFQLLREENETILRLKGLTPSGSLPIGILSQGKAGLQSAMIGIGNNDVNSFAEAKNLDKINEHIPPKRVNPPTKSDSKKINKT</sequence>
<dbReference type="OrthoDB" id="6285083at2759"/>